<gene>
    <name evidence="1" type="ORF">FSCOSCO3_A017353</name>
</gene>
<protein>
    <submittedName>
        <fullName evidence="1">Uncharacterized protein</fullName>
    </submittedName>
</protein>
<dbReference type="AlphaFoldDB" id="A0AAV1PY27"/>
<feature type="non-terminal residue" evidence="1">
    <location>
        <position position="1"/>
    </location>
</feature>
<evidence type="ECO:0000313" key="1">
    <source>
        <dbReference type="EMBL" id="CAK6976872.1"/>
    </source>
</evidence>
<sequence>DVMTSVEGQVLVGPQDFASGLASSVATCKLLRFHSALCRRFLMHLEFIQ</sequence>
<feature type="non-terminal residue" evidence="1">
    <location>
        <position position="49"/>
    </location>
</feature>
<proteinExistence type="predicted"/>
<name>A0AAV1PY27_SCOSC</name>
<reference evidence="1 2" key="1">
    <citation type="submission" date="2024-01" db="EMBL/GenBank/DDBJ databases">
        <authorList>
            <person name="Alioto T."/>
            <person name="Alioto T."/>
            <person name="Gomez Garrido J."/>
        </authorList>
    </citation>
    <scope>NUCLEOTIDE SEQUENCE [LARGE SCALE GENOMIC DNA]</scope>
</reference>
<evidence type="ECO:0000313" key="2">
    <source>
        <dbReference type="Proteomes" id="UP001314229"/>
    </source>
</evidence>
<comment type="caution">
    <text evidence="1">The sequence shown here is derived from an EMBL/GenBank/DDBJ whole genome shotgun (WGS) entry which is preliminary data.</text>
</comment>
<organism evidence="1 2">
    <name type="scientific">Scomber scombrus</name>
    <name type="common">Atlantic mackerel</name>
    <name type="synonym">Scomber vernalis</name>
    <dbReference type="NCBI Taxonomy" id="13677"/>
    <lineage>
        <taxon>Eukaryota</taxon>
        <taxon>Metazoa</taxon>
        <taxon>Chordata</taxon>
        <taxon>Craniata</taxon>
        <taxon>Vertebrata</taxon>
        <taxon>Euteleostomi</taxon>
        <taxon>Actinopterygii</taxon>
        <taxon>Neopterygii</taxon>
        <taxon>Teleostei</taxon>
        <taxon>Neoteleostei</taxon>
        <taxon>Acanthomorphata</taxon>
        <taxon>Pelagiaria</taxon>
        <taxon>Scombriformes</taxon>
        <taxon>Scombridae</taxon>
        <taxon>Scomber</taxon>
    </lineage>
</organism>
<keyword evidence="2" id="KW-1185">Reference proteome</keyword>
<dbReference type="EMBL" id="CAWUFR010000372">
    <property type="protein sequence ID" value="CAK6976872.1"/>
    <property type="molecule type" value="Genomic_DNA"/>
</dbReference>
<accession>A0AAV1PY27</accession>
<dbReference type="Proteomes" id="UP001314229">
    <property type="component" value="Unassembled WGS sequence"/>
</dbReference>